<organism evidence="2 3">
    <name type="scientific">Ascaris lumbricoides</name>
    <name type="common">Giant roundworm</name>
    <dbReference type="NCBI Taxonomy" id="6252"/>
    <lineage>
        <taxon>Eukaryota</taxon>
        <taxon>Metazoa</taxon>
        <taxon>Ecdysozoa</taxon>
        <taxon>Nematoda</taxon>
        <taxon>Chromadorea</taxon>
        <taxon>Rhabditida</taxon>
        <taxon>Spirurina</taxon>
        <taxon>Ascaridomorpha</taxon>
        <taxon>Ascaridoidea</taxon>
        <taxon>Ascarididae</taxon>
        <taxon>Ascaris</taxon>
    </lineage>
</organism>
<evidence type="ECO:0000313" key="3">
    <source>
        <dbReference type="WBParaSite" id="ALUE_0001023101-mRNA-1"/>
    </source>
</evidence>
<name>A0A0M3I1N9_ASCLU</name>
<evidence type="ECO:0000313" key="2">
    <source>
        <dbReference type="Proteomes" id="UP000036681"/>
    </source>
</evidence>
<proteinExistence type="predicted"/>
<feature type="compositionally biased region" description="Polar residues" evidence="1">
    <location>
        <begin position="43"/>
        <end position="52"/>
    </location>
</feature>
<evidence type="ECO:0000256" key="1">
    <source>
        <dbReference type="SAM" id="MobiDB-lite"/>
    </source>
</evidence>
<dbReference type="AlphaFoldDB" id="A0A0M3I1N9"/>
<feature type="compositionally biased region" description="Basic and acidic residues" evidence="1">
    <location>
        <begin position="1"/>
        <end position="21"/>
    </location>
</feature>
<dbReference type="WBParaSite" id="ALUE_0001023101-mRNA-1">
    <property type="protein sequence ID" value="ALUE_0001023101-mRNA-1"/>
    <property type="gene ID" value="ALUE_0001023101"/>
</dbReference>
<feature type="region of interest" description="Disordered" evidence="1">
    <location>
        <begin position="1"/>
        <end position="53"/>
    </location>
</feature>
<reference evidence="3" key="1">
    <citation type="submission" date="2017-02" db="UniProtKB">
        <authorList>
            <consortium name="WormBaseParasite"/>
        </authorList>
    </citation>
    <scope>IDENTIFICATION</scope>
</reference>
<keyword evidence="2" id="KW-1185">Reference proteome</keyword>
<protein>
    <submittedName>
        <fullName evidence="3">Uncharacterized protein</fullName>
    </submittedName>
</protein>
<accession>A0A0M3I1N9</accession>
<sequence length="80" mass="8910">MIRSRQKDERPRLTAAQHDHLNAASRFGCSDGDRPPSACHAPTSRSQTNATPTFAPLSFNVNVAKYARPDNLRNEAAHFY</sequence>
<dbReference type="Proteomes" id="UP000036681">
    <property type="component" value="Unplaced"/>
</dbReference>